<dbReference type="PANTHER" id="PTHR39453">
    <property type="entry name" value="PHOSPHATE PROPANOYLTRANSFERASE"/>
    <property type="match status" value="1"/>
</dbReference>
<dbReference type="PIRSF" id="PIRSF010130">
    <property type="entry name" value="PduL"/>
    <property type="match status" value="1"/>
</dbReference>
<name>A0A1L5F5E1_CLOKL</name>
<reference evidence="11 12" key="1">
    <citation type="submission" date="2016-12" db="EMBL/GenBank/DDBJ databases">
        <title>Complete genome sequence of Clostridium kluyveri JZZ isolated from the pit mud of a Chinese flavor liquor-making factory.</title>
        <authorList>
            <person name="Wang Y."/>
        </authorList>
    </citation>
    <scope>NUCLEOTIDE SEQUENCE [LARGE SCALE GENOMIC DNA]</scope>
    <source>
        <strain evidence="11 12">JZZ</strain>
    </source>
</reference>
<dbReference type="PANTHER" id="PTHR39453:SF1">
    <property type="entry name" value="PHOSPHATE PROPANOYLTRANSFERASE"/>
    <property type="match status" value="1"/>
</dbReference>
<keyword evidence="5 10" id="KW-0808">Transferase</keyword>
<evidence type="ECO:0000313" key="11">
    <source>
        <dbReference type="EMBL" id="APM38229.1"/>
    </source>
</evidence>
<keyword evidence="6" id="KW-0479">Metal-binding</keyword>
<keyword evidence="7" id="KW-0862">Zinc</keyword>
<evidence type="ECO:0000313" key="12">
    <source>
        <dbReference type="Proteomes" id="UP000184604"/>
    </source>
</evidence>
<dbReference type="EC" id="2.3.1.222" evidence="3 10"/>
<dbReference type="GO" id="GO:0046872">
    <property type="term" value="F:metal ion binding"/>
    <property type="evidence" value="ECO:0007669"/>
    <property type="project" value="UniProtKB-KW"/>
</dbReference>
<dbReference type="AlphaFoldDB" id="A0A1L5F5E1"/>
<evidence type="ECO:0000256" key="4">
    <source>
        <dbReference type="ARBA" id="ARBA00020837"/>
    </source>
</evidence>
<evidence type="ECO:0000256" key="5">
    <source>
        <dbReference type="ARBA" id="ARBA00022679"/>
    </source>
</evidence>
<sequence length="220" mass="23973">MVEINEKLIQDIVAKIITGNKPEPKAEIDKDGFSIPVGISNRHIHLTKEHLECLFGEGYELGVKGSVKQPGQFAANETVAIAGPKAIFPKVRILGPIRSYSQIEISRTDSRTLGIKAPVRNSGDLDNSATLSVIGPKGSIILKNGVICANRHVHMLPEQAKVYEVKDGDLVKVETMGDKGVIFKNVLVRVTDTSALEFHIDTDEANACEIKNDALVRILK</sequence>
<evidence type="ECO:0000256" key="1">
    <source>
        <dbReference type="ARBA" id="ARBA00001947"/>
    </source>
</evidence>
<dbReference type="RefSeq" id="WP_073537912.1">
    <property type="nucleotide sequence ID" value="NZ_CP018335.1"/>
</dbReference>
<comment type="catalytic activity">
    <reaction evidence="9 10">
        <text>propanoyl-CoA + phosphate = propanoyl phosphate + CoA</text>
        <dbReference type="Rhea" id="RHEA:28046"/>
        <dbReference type="ChEBI" id="CHEBI:43474"/>
        <dbReference type="ChEBI" id="CHEBI:57287"/>
        <dbReference type="ChEBI" id="CHEBI:57392"/>
        <dbReference type="ChEBI" id="CHEBI:58933"/>
        <dbReference type="EC" id="2.3.1.222"/>
    </reaction>
</comment>
<keyword evidence="8 10" id="KW-0012">Acyltransferase</keyword>
<evidence type="ECO:0000256" key="3">
    <source>
        <dbReference type="ARBA" id="ARBA00012206"/>
    </source>
</evidence>
<evidence type="ECO:0000256" key="2">
    <source>
        <dbReference type="ARBA" id="ARBA00007342"/>
    </source>
</evidence>
<proteinExistence type="inferred from homology"/>
<protein>
    <recommendedName>
        <fullName evidence="4 10">Phosphate propanoyltransferase</fullName>
        <ecNumber evidence="3 10">2.3.1.222</ecNumber>
    </recommendedName>
</protein>
<evidence type="ECO:0000256" key="8">
    <source>
        <dbReference type="ARBA" id="ARBA00023315"/>
    </source>
</evidence>
<dbReference type="GO" id="GO:0051144">
    <property type="term" value="P:1,2-propanediol catabolic process"/>
    <property type="evidence" value="ECO:0007669"/>
    <property type="project" value="UniProtKB-UniPathway"/>
</dbReference>
<dbReference type="GO" id="GO:0016747">
    <property type="term" value="F:acyltransferase activity, transferring groups other than amino-acyl groups"/>
    <property type="evidence" value="ECO:0007669"/>
    <property type="project" value="InterPro"/>
</dbReference>
<dbReference type="Proteomes" id="UP000184604">
    <property type="component" value="Chromosome"/>
</dbReference>
<comment type="function">
    <text evidence="10">Involved in 1,2-propanediol (1,2-PD) degradation by catalyzing the conversion of propanoyl-CoA to propanoyl-phosphate.</text>
</comment>
<gene>
    <name evidence="11" type="ORF">BS101_05485</name>
</gene>
<dbReference type="EMBL" id="CP018335">
    <property type="protein sequence ID" value="APM38229.1"/>
    <property type="molecule type" value="Genomic_DNA"/>
</dbReference>
<comment type="similarity">
    <text evidence="2 10">Belongs to the PduL family.</text>
</comment>
<dbReference type="NCBIfam" id="NF011652">
    <property type="entry name" value="PRK15070.1"/>
    <property type="match status" value="1"/>
</dbReference>
<evidence type="ECO:0000256" key="9">
    <source>
        <dbReference type="ARBA" id="ARBA00047589"/>
    </source>
</evidence>
<dbReference type="Pfam" id="PF06130">
    <property type="entry name" value="PTAC"/>
    <property type="match status" value="1"/>
</dbReference>
<dbReference type="UniPathway" id="UPA00621"/>
<dbReference type="InterPro" id="IPR008300">
    <property type="entry name" value="PTAC"/>
</dbReference>
<evidence type="ECO:0000256" key="10">
    <source>
        <dbReference type="PIRNR" id="PIRNR010130"/>
    </source>
</evidence>
<accession>A0A1L5F5E1</accession>
<dbReference type="OrthoDB" id="9784365at2"/>
<organism evidence="11 12">
    <name type="scientific">Clostridium kluyveri</name>
    <dbReference type="NCBI Taxonomy" id="1534"/>
    <lineage>
        <taxon>Bacteria</taxon>
        <taxon>Bacillati</taxon>
        <taxon>Bacillota</taxon>
        <taxon>Clostridia</taxon>
        <taxon>Eubacteriales</taxon>
        <taxon>Clostridiaceae</taxon>
        <taxon>Clostridium</taxon>
    </lineage>
</organism>
<evidence type="ECO:0000256" key="7">
    <source>
        <dbReference type="ARBA" id="ARBA00022833"/>
    </source>
</evidence>
<comment type="pathway">
    <text evidence="10">Polyol metabolism; 1,2-propanediol degradation.</text>
</comment>
<comment type="cofactor">
    <cofactor evidence="1">
        <name>Zn(2+)</name>
        <dbReference type="ChEBI" id="CHEBI:29105"/>
    </cofactor>
</comment>
<evidence type="ECO:0000256" key="6">
    <source>
        <dbReference type="ARBA" id="ARBA00022723"/>
    </source>
</evidence>